<evidence type="ECO:0000313" key="1">
    <source>
        <dbReference type="EMBL" id="SEH94327.1"/>
    </source>
</evidence>
<organism evidence="1 2">
    <name type="scientific">Bathymodiolus azoricus thioautotrophic gill symbiont</name>
    <dbReference type="NCBI Taxonomy" id="235205"/>
    <lineage>
        <taxon>Bacteria</taxon>
        <taxon>Pseudomonadati</taxon>
        <taxon>Pseudomonadota</taxon>
        <taxon>Gammaproteobacteria</taxon>
        <taxon>sulfur-oxidizing symbionts</taxon>
    </lineage>
</organism>
<dbReference type="EMBL" id="CDSC02000347">
    <property type="protein sequence ID" value="SEH94327.1"/>
    <property type="molecule type" value="Genomic_DNA"/>
</dbReference>
<gene>
    <name evidence="1" type="ORF">BAZSYMA_ACONTIG00457_7</name>
</gene>
<proteinExistence type="predicted"/>
<sequence length="56" mass="6006">MIRSVLNDAFESATESVIVLKSMLLPSTSLTSLNTMSSVLSILKSLALMLLSTFTV</sequence>
<accession>A0A1H6M639</accession>
<evidence type="ECO:0000313" key="2">
    <source>
        <dbReference type="Proteomes" id="UP000198988"/>
    </source>
</evidence>
<reference evidence="2" key="1">
    <citation type="submission" date="2016-06" db="EMBL/GenBank/DDBJ databases">
        <authorList>
            <person name="Petersen J."/>
            <person name="Sayavedra L."/>
        </authorList>
    </citation>
    <scope>NUCLEOTIDE SEQUENCE [LARGE SCALE GENOMIC DNA]</scope>
    <source>
        <strain evidence="2">BazSymA</strain>
    </source>
</reference>
<protein>
    <submittedName>
        <fullName evidence="1">Uncharacterized protein</fullName>
    </submittedName>
</protein>
<dbReference type="Proteomes" id="UP000198988">
    <property type="component" value="Unassembled WGS sequence"/>
</dbReference>
<name>A0A1H6M639_9GAMM</name>
<dbReference type="AlphaFoldDB" id="A0A1H6M639"/>